<dbReference type="SUPFAM" id="SSF52540">
    <property type="entry name" value="P-loop containing nucleoside triphosphate hydrolases"/>
    <property type="match status" value="1"/>
</dbReference>
<dbReference type="InterPro" id="IPR045063">
    <property type="entry name" value="Dynamin_N"/>
</dbReference>
<name>A0A7R8ZKF6_9CRUS</name>
<dbReference type="OrthoDB" id="6256226at2759"/>
<evidence type="ECO:0000313" key="7">
    <source>
        <dbReference type="EMBL" id="CAD7223429.1"/>
    </source>
</evidence>
<dbReference type="Pfam" id="PF00350">
    <property type="entry name" value="Dynamin_N"/>
    <property type="match status" value="1"/>
</dbReference>
<feature type="non-terminal residue" evidence="7">
    <location>
        <position position="1"/>
    </location>
</feature>
<dbReference type="GO" id="GO:0005525">
    <property type="term" value="F:GTP binding"/>
    <property type="evidence" value="ECO:0007669"/>
    <property type="project" value="UniProtKB-KW"/>
</dbReference>
<dbReference type="GO" id="GO:0008053">
    <property type="term" value="P:mitochondrial fusion"/>
    <property type="evidence" value="ECO:0007669"/>
    <property type="project" value="TreeGrafter"/>
</dbReference>
<keyword evidence="4" id="KW-0175">Coiled coil</keyword>
<dbReference type="InterPro" id="IPR027417">
    <property type="entry name" value="P-loop_NTPase"/>
</dbReference>
<keyword evidence="2" id="KW-0547">Nucleotide-binding</keyword>
<evidence type="ECO:0000256" key="6">
    <source>
        <dbReference type="ARBA" id="ARBA00023136"/>
    </source>
</evidence>
<dbReference type="PANTHER" id="PTHR10465:SF3">
    <property type="entry name" value="TRANSMEMBRANE GTPASE MARF-RELATED"/>
    <property type="match status" value="1"/>
</dbReference>
<accession>A0A7R8ZKF6</accession>
<comment type="subcellular location">
    <subcellularLocation>
        <location evidence="1">Membrane</location>
    </subcellularLocation>
</comment>
<sequence>MAAYLPPCDTESLMSDIGPTKVLVPPPSVLRLPSTAVLMDKNGNGSSPLKVFVQAKRSINDIFREMSEYAAECGQFVSSVPREHDDLVGDKARNTLQSFQAKVKGIHALLQRNHMKVTFFGRTSNGKSSVINAMLGSKILPSGIGHTTNCFLQVAASDREGAYLKVAETNEIRDVTSVDRLGHALCEEKLGESSIVQIYWPAEKCPLLKDDVVFVDSPGIDVSPNLDEWIDQHCLDADVFVLVSNAESTLMVTEKNFFHKVSEKLSKPNIFILNNRWDASASEPQMMEQATAALGAGFAQRYFEFQDFEKKFQECISKSAVKTKFEHHAKGAQSMT</sequence>
<dbReference type="AlphaFoldDB" id="A0A7R8ZKF6"/>
<evidence type="ECO:0000256" key="2">
    <source>
        <dbReference type="ARBA" id="ARBA00022741"/>
    </source>
</evidence>
<keyword evidence="6" id="KW-0472">Membrane</keyword>
<dbReference type="Gene3D" id="3.40.50.300">
    <property type="entry name" value="P-loop containing nucleotide triphosphate hydrolases"/>
    <property type="match status" value="1"/>
</dbReference>
<proteinExistence type="predicted"/>
<organism evidence="7">
    <name type="scientific">Cyprideis torosa</name>
    <dbReference type="NCBI Taxonomy" id="163714"/>
    <lineage>
        <taxon>Eukaryota</taxon>
        <taxon>Metazoa</taxon>
        <taxon>Ecdysozoa</taxon>
        <taxon>Arthropoda</taxon>
        <taxon>Crustacea</taxon>
        <taxon>Oligostraca</taxon>
        <taxon>Ostracoda</taxon>
        <taxon>Podocopa</taxon>
        <taxon>Podocopida</taxon>
        <taxon>Cytherocopina</taxon>
        <taxon>Cytheroidea</taxon>
        <taxon>Cytherideidae</taxon>
        <taxon>Cyprideis</taxon>
    </lineage>
</organism>
<dbReference type="PROSITE" id="PS51718">
    <property type="entry name" value="G_DYNAMIN_2"/>
    <property type="match status" value="1"/>
</dbReference>
<dbReference type="GO" id="GO:0005741">
    <property type="term" value="C:mitochondrial outer membrane"/>
    <property type="evidence" value="ECO:0007669"/>
    <property type="project" value="TreeGrafter"/>
</dbReference>
<keyword evidence="3" id="KW-0378">Hydrolase</keyword>
<evidence type="ECO:0000256" key="1">
    <source>
        <dbReference type="ARBA" id="ARBA00004370"/>
    </source>
</evidence>
<reference evidence="7" key="1">
    <citation type="submission" date="2020-11" db="EMBL/GenBank/DDBJ databases">
        <authorList>
            <person name="Tran Van P."/>
        </authorList>
    </citation>
    <scope>NUCLEOTIDE SEQUENCE</scope>
</reference>
<protein>
    <submittedName>
        <fullName evidence="7">Uncharacterized protein</fullName>
    </submittedName>
</protein>
<dbReference type="InterPro" id="IPR027094">
    <property type="entry name" value="Mitofusin_fam"/>
</dbReference>
<keyword evidence="5" id="KW-0342">GTP-binding</keyword>
<gene>
    <name evidence="7" type="ORF">CTOB1V02_LOCUS1414</name>
</gene>
<dbReference type="EMBL" id="OB660199">
    <property type="protein sequence ID" value="CAD7223429.1"/>
    <property type="molecule type" value="Genomic_DNA"/>
</dbReference>
<evidence type="ECO:0000256" key="5">
    <source>
        <dbReference type="ARBA" id="ARBA00023134"/>
    </source>
</evidence>
<evidence type="ECO:0000256" key="4">
    <source>
        <dbReference type="ARBA" id="ARBA00023054"/>
    </source>
</evidence>
<dbReference type="PANTHER" id="PTHR10465">
    <property type="entry name" value="TRANSMEMBRANE GTPASE FZO1"/>
    <property type="match status" value="1"/>
</dbReference>
<evidence type="ECO:0000256" key="3">
    <source>
        <dbReference type="ARBA" id="ARBA00022801"/>
    </source>
</evidence>
<dbReference type="CDD" id="cd09912">
    <property type="entry name" value="DLP_2"/>
    <property type="match status" value="1"/>
</dbReference>
<dbReference type="InterPro" id="IPR030381">
    <property type="entry name" value="G_DYNAMIN_dom"/>
</dbReference>
<dbReference type="GO" id="GO:0003924">
    <property type="term" value="F:GTPase activity"/>
    <property type="evidence" value="ECO:0007669"/>
    <property type="project" value="InterPro"/>
</dbReference>
<dbReference type="GO" id="GO:0051646">
    <property type="term" value="P:mitochondrion localization"/>
    <property type="evidence" value="ECO:0007669"/>
    <property type="project" value="TreeGrafter"/>
</dbReference>